<keyword evidence="3" id="KW-1185">Reference proteome</keyword>
<protein>
    <submittedName>
        <fullName evidence="2">Uncharacterized protein</fullName>
    </submittedName>
</protein>
<name>A0A9P6IFL9_9PEZI</name>
<dbReference type="EMBL" id="JAATWM020000002">
    <property type="protein sequence ID" value="KAF9881840.1"/>
    <property type="molecule type" value="Genomic_DNA"/>
</dbReference>
<organism evidence="2 3">
    <name type="scientific">Colletotrichum karsti</name>
    <dbReference type="NCBI Taxonomy" id="1095194"/>
    <lineage>
        <taxon>Eukaryota</taxon>
        <taxon>Fungi</taxon>
        <taxon>Dikarya</taxon>
        <taxon>Ascomycota</taxon>
        <taxon>Pezizomycotina</taxon>
        <taxon>Sordariomycetes</taxon>
        <taxon>Hypocreomycetidae</taxon>
        <taxon>Glomerellales</taxon>
        <taxon>Glomerellaceae</taxon>
        <taxon>Colletotrichum</taxon>
        <taxon>Colletotrichum boninense species complex</taxon>
    </lineage>
</organism>
<dbReference type="RefSeq" id="XP_038751301.1">
    <property type="nucleotide sequence ID" value="XM_038883706.1"/>
</dbReference>
<reference evidence="2" key="2">
    <citation type="submission" date="2020-11" db="EMBL/GenBank/DDBJ databases">
        <title>Whole genome sequencing of Colletotrichum sp.</title>
        <authorList>
            <person name="Li H."/>
        </authorList>
    </citation>
    <scope>NUCLEOTIDE SEQUENCE</scope>
    <source>
        <strain evidence="2">CkLH20</strain>
    </source>
</reference>
<dbReference type="OrthoDB" id="3648773at2759"/>
<evidence type="ECO:0000256" key="1">
    <source>
        <dbReference type="SAM" id="MobiDB-lite"/>
    </source>
</evidence>
<sequence>MKKVTTSTNLKALNWGTGKDAANGSTFGVRWFGKAPWHRKDSEVTVGSVSSSVRQVLAGRTPPASPQPEAFLNRGPFDYELTPYPAGEATRVKTPPLHENTADGKPRGFFGDLMPPGEEIDDWDPAHLTRPETEKYGGICEKNFPKKPKEWWDAKQRVQLKKVVPSPQPFEFDIPEHLPSSPMCPSNPKHSSGGKGLCVYHGRRRESSGLKVEQVMRERRQGSEVSITSQGDEF</sequence>
<reference evidence="2" key="1">
    <citation type="submission" date="2020-03" db="EMBL/GenBank/DDBJ databases">
        <authorList>
            <person name="He L."/>
        </authorList>
    </citation>
    <scope>NUCLEOTIDE SEQUENCE</scope>
    <source>
        <strain evidence="2">CkLH20</strain>
    </source>
</reference>
<dbReference type="Proteomes" id="UP000781932">
    <property type="component" value="Unassembled WGS sequence"/>
</dbReference>
<feature type="region of interest" description="Disordered" evidence="1">
    <location>
        <begin position="171"/>
        <end position="234"/>
    </location>
</feature>
<dbReference type="GeneID" id="62156780"/>
<comment type="caution">
    <text evidence="2">The sequence shown here is derived from an EMBL/GenBank/DDBJ whole genome shotgun (WGS) entry which is preliminary data.</text>
</comment>
<gene>
    <name evidence="2" type="ORF">CkaCkLH20_00986</name>
</gene>
<accession>A0A9P6IFL9</accession>
<dbReference type="AlphaFoldDB" id="A0A9P6IFL9"/>
<evidence type="ECO:0000313" key="3">
    <source>
        <dbReference type="Proteomes" id="UP000781932"/>
    </source>
</evidence>
<evidence type="ECO:0000313" key="2">
    <source>
        <dbReference type="EMBL" id="KAF9881840.1"/>
    </source>
</evidence>
<feature type="compositionally biased region" description="Polar residues" evidence="1">
    <location>
        <begin position="223"/>
        <end position="234"/>
    </location>
</feature>
<proteinExistence type="predicted"/>